<dbReference type="OMA" id="AKHEYRI"/>
<dbReference type="VEuPathDB" id="TriTrypDB:BSAL_29360"/>
<accession>A0A0S4JQY9</accession>
<dbReference type="EMBL" id="CYKH01001877">
    <property type="protein sequence ID" value="CUG90935.1"/>
    <property type="molecule type" value="Genomic_DNA"/>
</dbReference>
<reference evidence="3" key="1">
    <citation type="submission" date="2015-09" db="EMBL/GenBank/DDBJ databases">
        <authorList>
            <consortium name="Pathogen Informatics"/>
        </authorList>
    </citation>
    <scope>NUCLEOTIDE SEQUENCE [LARGE SCALE GENOMIC DNA]</scope>
    <source>
        <strain evidence="3">Lake Konstanz</strain>
    </source>
</reference>
<organism evidence="2 3">
    <name type="scientific">Bodo saltans</name>
    <name type="common">Flagellated protozoan</name>
    <dbReference type="NCBI Taxonomy" id="75058"/>
    <lineage>
        <taxon>Eukaryota</taxon>
        <taxon>Discoba</taxon>
        <taxon>Euglenozoa</taxon>
        <taxon>Kinetoplastea</taxon>
        <taxon>Metakinetoplastina</taxon>
        <taxon>Eubodonida</taxon>
        <taxon>Bodonidae</taxon>
        <taxon>Bodo</taxon>
    </lineage>
</organism>
<feature type="coiled-coil region" evidence="1">
    <location>
        <begin position="7"/>
        <end position="80"/>
    </location>
</feature>
<proteinExistence type="predicted"/>
<dbReference type="OrthoDB" id="265914at2759"/>
<evidence type="ECO:0000256" key="1">
    <source>
        <dbReference type="SAM" id="Coils"/>
    </source>
</evidence>
<dbReference type="Proteomes" id="UP000051952">
    <property type="component" value="Unassembled WGS sequence"/>
</dbReference>
<dbReference type="AlphaFoldDB" id="A0A0S4JQY9"/>
<name>A0A0S4JQY9_BODSA</name>
<keyword evidence="1" id="KW-0175">Coiled coil</keyword>
<evidence type="ECO:0000313" key="3">
    <source>
        <dbReference type="Proteomes" id="UP000051952"/>
    </source>
</evidence>
<protein>
    <submittedName>
        <fullName evidence="2">Uncharacterized protein</fullName>
    </submittedName>
</protein>
<gene>
    <name evidence="2" type="ORF">BSAL_29360</name>
</gene>
<evidence type="ECO:0000313" key="2">
    <source>
        <dbReference type="EMBL" id="CUG90935.1"/>
    </source>
</evidence>
<sequence length="97" mass="10832">MSVEASVAALEIRATTAEAQLKELQSKATSSDAAVALRLKELLELMQEDRKEAEEIRATRDELKEENGKLRAQVGKLEYRVLHLLRTINDIEAAGKK</sequence>
<keyword evidence="3" id="KW-1185">Reference proteome</keyword>